<dbReference type="PANTHER" id="PTHR44591:SF3">
    <property type="entry name" value="RESPONSE REGULATORY DOMAIN-CONTAINING PROTEIN"/>
    <property type="match status" value="1"/>
</dbReference>
<dbReference type="InterPro" id="IPR050595">
    <property type="entry name" value="Bact_response_regulator"/>
</dbReference>
<sequence length="136" mass="15425">MSQLNNLIMVIEDEALLLQAIGKKLQREGFEVLLCTKVSQAVDYLKTMGDLPDLIWLDYYLTDTTGLAFMDIINQNEKWKNIPVIVVSNSASDQKVQALLKRGVKRHILKADYRLDEITKIIKSYLVAPQESAAKT</sequence>
<dbReference type="SUPFAM" id="SSF52172">
    <property type="entry name" value="CheY-like"/>
    <property type="match status" value="1"/>
</dbReference>
<evidence type="ECO:0000313" key="4">
    <source>
        <dbReference type="EMBL" id="KKR10543.1"/>
    </source>
</evidence>
<dbReference type="InterPro" id="IPR001789">
    <property type="entry name" value="Sig_transdc_resp-reg_receiver"/>
</dbReference>
<dbReference type="Proteomes" id="UP000034246">
    <property type="component" value="Unassembled WGS sequence"/>
</dbReference>
<gene>
    <name evidence="4" type="ORF">UT39_C0018G0016</name>
</gene>
<reference evidence="4 5" key="1">
    <citation type="journal article" date="2015" name="Nature">
        <title>rRNA introns, odd ribosomes, and small enigmatic genomes across a large radiation of phyla.</title>
        <authorList>
            <person name="Brown C.T."/>
            <person name="Hug L.A."/>
            <person name="Thomas B.C."/>
            <person name="Sharon I."/>
            <person name="Castelle C.J."/>
            <person name="Singh A."/>
            <person name="Wilkins M.J."/>
            <person name="Williams K.H."/>
            <person name="Banfield J.F."/>
        </authorList>
    </citation>
    <scope>NUCLEOTIDE SEQUENCE [LARGE SCALE GENOMIC DNA]</scope>
</reference>
<dbReference type="GO" id="GO:0000160">
    <property type="term" value="P:phosphorelay signal transduction system"/>
    <property type="evidence" value="ECO:0007669"/>
    <property type="project" value="InterPro"/>
</dbReference>
<evidence type="ECO:0000259" key="3">
    <source>
        <dbReference type="PROSITE" id="PS50110"/>
    </source>
</evidence>
<dbReference type="CDD" id="cd00156">
    <property type="entry name" value="REC"/>
    <property type="match status" value="1"/>
</dbReference>
<feature type="modified residue" description="4-aspartylphosphate" evidence="2">
    <location>
        <position position="58"/>
    </location>
</feature>
<evidence type="ECO:0000256" key="1">
    <source>
        <dbReference type="ARBA" id="ARBA00022553"/>
    </source>
</evidence>
<dbReference type="Gene3D" id="3.40.50.2300">
    <property type="match status" value="1"/>
</dbReference>
<dbReference type="AlphaFoldDB" id="A0A0G0N556"/>
<dbReference type="InterPro" id="IPR011006">
    <property type="entry name" value="CheY-like_superfamily"/>
</dbReference>
<feature type="domain" description="Response regulatory" evidence="3">
    <location>
        <begin position="7"/>
        <end position="126"/>
    </location>
</feature>
<dbReference type="PANTHER" id="PTHR44591">
    <property type="entry name" value="STRESS RESPONSE REGULATOR PROTEIN 1"/>
    <property type="match status" value="1"/>
</dbReference>
<protein>
    <submittedName>
        <fullName evidence="4">Response regulator receiver protein</fullName>
    </submittedName>
</protein>
<accession>A0A0G0N556</accession>
<organism evidence="4 5">
    <name type="scientific">Candidatus Woesebacteria bacterium GW2011_GWA1_39_21</name>
    <dbReference type="NCBI Taxonomy" id="1618550"/>
    <lineage>
        <taxon>Bacteria</taxon>
        <taxon>Candidatus Woeseibacteriota</taxon>
    </lineage>
</organism>
<dbReference type="STRING" id="1618550.UT39_C0018G0016"/>
<name>A0A0G0N556_9BACT</name>
<dbReference type="SMART" id="SM00448">
    <property type="entry name" value="REC"/>
    <property type="match status" value="1"/>
</dbReference>
<evidence type="ECO:0000256" key="2">
    <source>
        <dbReference type="PROSITE-ProRule" id="PRU00169"/>
    </source>
</evidence>
<dbReference type="EMBL" id="LBWP01000018">
    <property type="protein sequence ID" value="KKR10543.1"/>
    <property type="molecule type" value="Genomic_DNA"/>
</dbReference>
<dbReference type="PROSITE" id="PS50110">
    <property type="entry name" value="RESPONSE_REGULATORY"/>
    <property type="match status" value="1"/>
</dbReference>
<keyword evidence="1 2" id="KW-0597">Phosphoprotein</keyword>
<proteinExistence type="predicted"/>
<dbReference type="Pfam" id="PF00072">
    <property type="entry name" value="Response_reg"/>
    <property type="match status" value="1"/>
</dbReference>
<evidence type="ECO:0000313" key="5">
    <source>
        <dbReference type="Proteomes" id="UP000034246"/>
    </source>
</evidence>
<comment type="caution">
    <text evidence="4">The sequence shown here is derived from an EMBL/GenBank/DDBJ whole genome shotgun (WGS) entry which is preliminary data.</text>
</comment>